<accession>A0A4U5V386</accession>
<evidence type="ECO:0000313" key="4">
    <source>
        <dbReference type="EMBL" id="TKS82264.1"/>
    </source>
</evidence>
<proteinExistence type="predicted"/>
<dbReference type="EMBL" id="CM014091">
    <property type="protein sequence ID" value="TKS82264.1"/>
    <property type="molecule type" value="Genomic_DNA"/>
</dbReference>
<dbReference type="SUPFAM" id="SSF56436">
    <property type="entry name" value="C-type lectin-like"/>
    <property type="match status" value="1"/>
</dbReference>
<feature type="compositionally biased region" description="Polar residues" evidence="1">
    <location>
        <begin position="7"/>
        <end position="21"/>
    </location>
</feature>
<evidence type="ECO:0000313" key="5">
    <source>
        <dbReference type="Proteomes" id="UP000298787"/>
    </source>
</evidence>
<reference evidence="4 5" key="1">
    <citation type="submission" date="2019-01" db="EMBL/GenBank/DDBJ databases">
        <title>Genome Assembly of Collichthys lucidus.</title>
        <authorList>
            <person name="Cai M."/>
            <person name="Xiao S."/>
        </authorList>
    </citation>
    <scope>NUCLEOTIDE SEQUENCE [LARGE SCALE GENOMIC DNA]</scope>
    <source>
        <strain evidence="4">JT15FE1705JMU</strain>
        <tissue evidence="4">Muscle</tissue>
    </source>
</reference>
<keyword evidence="2" id="KW-1133">Transmembrane helix</keyword>
<gene>
    <name evidence="4" type="ORF">D9C73_016373</name>
</gene>
<keyword evidence="2" id="KW-0812">Transmembrane</keyword>
<dbReference type="InterPro" id="IPR050111">
    <property type="entry name" value="C-type_lectin/snaclec_domain"/>
</dbReference>
<dbReference type="InterPro" id="IPR016186">
    <property type="entry name" value="C-type_lectin-like/link_sf"/>
</dbReference>
<sequence length="218" mass="24724">MEERENYTSLQELTDQSTTEGNRPILERSNGSQGLKRGVECLRSQTVLLMVIGFLASICANIVLTVLLIGKPVPGAAVDSSPLGLKLTSMRRRYIQLCDDYTALGRNCSKTVKQCKECPEGWIHDALEIEAKRIGGFDYHFWIGLSDIETEGDWRWVDNTTLQQKYWDQWSSEPNNHQSGGEHGEDCAVLDSHAKTWFDVPCEHIYKRICQMDAIQLN</sequence>
<feature type="region of interest" description="Disordered" evidence="1">
    <location>
        <begin position="1"/>
        <end position="31"/>
    </location>
</feature>
<dbReference type="Proteomes" id="UP000298787">
    <property type="component" value="Chromosome 14"/>
</dbReference>
<evidence type="ECO:0000256" key="1">
    <source>
        <dbReference type="SAM" id="MobiDB-lite"/>
    </source>
</evidence>
<dbReference type="STRING" id="240159.A0A4U5V386"/>
<feature type="domain" description="C-type lectin" evidence="3">
    <location>
        <begin position="140"/>
        <end position="211"/>
    </location>
</feature>
<dbReference type="Gene3D" id="3.10.100.10">
    <property type="entry name" value="Mannose-Binding Protein A, subunit A"/>
    <property type="match status" value="1"/>
</dbReference>
<dbReference type="InterPro" id="IPR016187">
    <property type="entry name" value="CTDL_fold"/>
</dbReference>
<dbReference type="AlphaFoldDB" id="A0A4U5V386"/>
<dbReference type="InterPro" id="IPR001304">
    <property type="entry name" value="C-type_lectin-like"/>
</dbReference>
<organism evidence="4 5">
    <name type="scientific">Collichthys lucidus</name>
    <name type="common">Big head croaker</name>
    <name type="synonym">Sciaena lucida</name>
    <dbReference type="NCBI Taxonomy" id="240159"/>
    <lineage>
        <taxon>Eukaryota</taxon>
        <taxon>Metazoa</taxon>
        <taxon>Chordata</taxon>
        <taxon>Craniata</taxon>
        <taxon>Vertebrata</taxon>
        <taxon>Euteleostomi</taxon>
        <taxon>Actinopterygii</taxon>
        <taxon>Neopterygii</taxon>
        <taxon>Teleostei</taxon>
        <taxon>Neoteleostei</taxon>
        <taxon>Acanthomorphata</taxon>
        <taxon>Eupercaria</taxon>
        <taxon>Sciaenidae</taxon>
        <taxon>Collichthys</taxon>
    </lineage>
</organism>
<dbReference type="Pfam" id="PF00059">
    <property type="entry name" value="Lectin_C"/>
    <property type="match status" value="1"/>
</dbReference>
<dbReference type="PANTHER" id="PTHR22803">
    <property type="entry name" value="MANNOSE, PHOSPHOLIPASE, LECTIN RECEPTOR RELATED"/>
    <property type="match status" value="1"/>
</dbReference>
<keyword evidence="2" id="KW-0472">Membrane</keyword>
<protein>
    <submittedName>
        <fullName evidence="4">Collectin-12 Collectin placenta protein 1</fullName>
    </submittedName>
</protein>
<evidence type="ECO:0000259" key="3">
    <source>
        <dbReference type="PROSITE" id="PS50041"/>
    </source>
</evidence>
<feature type="transmembrane region" description="Helical" evidence="2">
    <location>
        <begin position="46"/>
        <end position="70"/>
    </location>
</feature>
<evidence type="ECO:0000256" key="2">
    <source>
        <dbReference type="SAM" id="Phobius"/>
    </source>
</evidence>
<dbReference type="PROSITE" id="PS50041">
    <property type="entry name" value="C_TYPE_LECTIN_2"/>
    <property type="match status" value="1"/>
</dbReference>
<keyword evidence="5" id="KW-1185">Reference proteome</keyword>
<name>A0A4U5V386_COLLU</name>